<comment type="caution">
    <text evidence="1">The sequence shown here is derived from an EMBL/GenBank/DDBJ whole genome shotgun (WGS) entry which is preliminary data.</text>
</comment>
<reference evidence="1 2" key="1">
    <citation type="submission" date="2015-01" db="EMBL/GenBank/DDBJ databases">
        <title>Evolution of Trichinella species and genotypes.</title>
        <authorList>
            <person name="Korhonen P.K."/>
            <person name="Edoardo P."/>
            <person name="Giuseppe L.R."/>
            <person name="Gasser R.B."/>
        </authorList>
    </citation>
    <scope>NUCLEOTIDE SEQUENCE [LARGE SCALE GENOMIC DNA]</scope>
    <source>
        <strain evidence="1">ISS37</strain>
    </source>
</reference>
<dbReference type="EMBL" id="JYDL01002318">
    <property type="protein sequence ID" value="KRX11403.1"/>
    <property type="molecule type" value="Genomic_DNA"/>
</dbReference>
<keyword evidence="2" id="KW-1185">Reference proteome</keyword>
<organism evidence="1 2">
    <name type="scientific">Trichinella nelsoni</name>
    <dbReference type="NCBI Taxonomy" id="6336"/>
    <lineage>
        <taxon>Eukaryota</taxon>
        <taxon>Metazoa</taxon>
        <taxon>Ecdysozoa</taxon>
        <taxon>Nematoda</taxon>
        <taxon>Enoplea</taxon>
        <taxon>Dorylaimia</taxon>
        <taxon>Trichinellida</taxon>
        <taxon>Trichinellidae</taxon>
        <taxon>Trichinella</taxon>
    </lineage>
</organism>
<gene>
    <name evidence="1" type="ORF">T07_14465</name>
</gene>
<accession>A0A0V0RAA1</accession>
<dbReference type="AlphaFoldDB" id="A0A0V0RAA1"/>
<evidence type="ECO:0000313" key="2">
    <source>
        <dbReference type="Proteomes" id="UP000054630"/>
    </source>
</evidence>
<protein>
    <submittedName>
        <fullName evidence="1">Uncharacterized protein</fullName>
    </submittedName>
</protein>
<sequence length="34" mass="3514">MALASTVPNYGVMGEQRIRSCHAISGAETSCCGL</sequence>
<dbReference type="Proteomes" id="UP000054630">
    <property type="component" value="Unassembled WGS sequence"/>
</dbReference>
<proteinExistence type="predicted"/>
<evidence type="ECO:0000313" key="1">
    <source>
        <dbReference type="EMBL" id="KRX11403.1"/>
    </source>
</evidence>
<name>A0A0V0RAA1_9BILA</name>